<protein>
    <recommendedName>
        <fullName evidence="2">Predicted membrane protein YciQ-like C-terminal domain-containing protein</fullName>
    </recommendedName>
</protein>
<reference evidence="4" key="1">
    <citation type="journal article" date="2019" name="Int. J. Syst. Evol. Microbiol.">
        <title>The Global Catalogue of Microorganisms (GCM) 10K type strain sequencing project: providing services to taxonomists for standard genome sequencing and annotation.</title>
        <authorList>
            <consortium name="The Broad Institute Genomics Platform"/>
            <consortium name="The Broad Institute Genome Sequencing Center for Infectious Disease"/>
            <person name="Wu L."/>
            <person name="Ma J."/>
        </authorList>
    </citation>
    <scope>NUCLEOTIDE SEQUENCE [LARGE SCALE GENOMIC DNA]</scope>
    <source>
        <strain evidence="4">JCM 14718</strain>
    </source>
</reference>
<feature type="transmembrane region" description="Helical" evidence="1">
    <location>
        <begin position="358"/>
        <end position="382"/>
    </location>
</feature>
<dbReference type="EMBL" id="BAAANY010000038">
    <property type="protein sequence ID" value="GAA1712808.1"/>
    <property type="molecule type" value="Genomic_DNA"/>
</dbReference>
<keyword evidence="1" id="KW-1133">Transmembrane helix</keyword>
<name>A0ABP4UVX1_9ACTN</name>
<feature type="transmembrane region" description="Helical" evidence="1">
    <location>
        <begin position="179"/>
        <end position="203"/>
    </location>
</feature>
<dbReference type="Proteomes" id="UP001500618">
    <property type="component" value="Unassembled WGS sequence"/>
</dbReference>
<comment type="caution">
    <text evidence="3">The sequence shown here is derived from an EMBL/GenBank/DDBJ whole genome shotgun (WGS) entry which is preliminary data.</text>
</comment>
<evidence type="ECO:0000313" key="4">
    <source>
        <dbReference type="Proteomes" id="UP001500618"/>
    </source>
</evidence>
<keyword evidence="1" id="KW-0812">Transmembrane</keyword>
<keyword evidence="4" id="KW-1185">Reference proteome</keyword>
<organism evidence="3 4">
    <name type="scientific">Fodinicola feengrottensis</name>
    <dbReference type="NCBI Taxonomy" id="435914"/>
    <lineage>
        <taxon>Bacteria</taxon>
        <taxon>Bacillati</taxon>
        <taxon>Actinomycetota</taxon>
        <taxon>Actinomycetes</taxon>
        <taxon>Mycobacteriales</taxon>
        <taxon>Fodinicola</taxon>
    </lineage>
</organism>
<feature type="transmembrane region" description="Helical" evidence="1">
    <location>
        <begin position="20"/>
        <end position="44"/>
    </location>
</feature>
<gene>
    <name evidence="3" type="ORF">GCM10009765_72350</name>
</gene>
<feature type="transmembrane region" description="Helical" evidence="1">
    <location>
        <begin position="209"/>
        <end position="227"/>
    </location>
</feature>
<feature type="domain" description="Predicted membrane protein YciQ-like C-terminal" evidence="2">
    <location>
        <begin position="62"/>
        <end position="288"/>
    </location>
</feature>
<sequence length="486" mass="52438">MKPVDNLNALFQWWIGQPGVPGLIGAGMACFVSLAILHLCWALYRTRGPDLRVRELAETTAKLPPAVVNLLVTRGQFQQDEAAAATLLDLASRGWYDLEQVTATTILLHPRPKAHPGKLRPYEAQLVTYVEGLVRDGTISTDALAGGQDDDNRLAAHFEEAVRTDAQRRKLTRGGAESAAIFTVMIAAGWVGLWLDAAVLPLVGGHPGGGLVIPAALAAAIAMASWMSRTPPERLTRAGRRAAGGWLGERERLRDIHGIDTLSPAAVTVWGKSLGYAAATGLAAQAVAHLPVFGDPDDHHAWSTHSGLWRHVRLRDPARSRRDFLADALRWGFPIATVGFALHYDLSVVGPNAVPKAFAFAFVLAAGFAFALFVWAPLSGILTTARTIRAWWAARHGGTGTPVEGELIRFVRDDRICHLAVDDGTAPAIRMLTAAPKIRGNARVGDTVRAWVTAGGYVSRLDITRVGARTPRTRRRRAGSRRRASS</sequence>
<dbReference type="PROSITE" id="PS51257">
    <property type="entry name" value="PROKAR_LIPOPROTEIN"/>
    <property type="match status" value="1"/>
</dbReference>
<evidence type="ECO:0000256" key="1">
    <source>
        <dbReference type="SAM" id="Phobius"/>
    </source>
</evidence>
<dbReference type="Pfam" id="PF20990">
    <property type="entry name" value="DUF2207_C"/>
    <property type="match status" value="1"/>
</dbReference>
<feature type="transmembrane region" description="Helical" evidence="1">
    <location>
        <begin position="328"/>
        <end position="346"/>
    </location>
</feature>
<keyword evidence="1" id="KW-0472">Membrane</keyword>
<proteinExistence type="predicted"/>
<accession>A0ABP4UVX1</accession>
<evidence type="ECO:0000313" key="3">
    <source>
        <dbReference type="EMBL" id="GAA1712808.1"/>
    </source>
</evidence>
<dbReference type="InterPro" id="IPR048389">
    <property type="entry name" value="YciQ-like_C"/>
</dbReference>
<evidence type="ECO:0000259" key="2">
    <source>
        <dbReference type="Pfam" id="PF20990"/>
    </source>
</evidence>